<feature type="region of interest" description="Disordered" evidence="1">
    <location>
        <begin position="67"/>
        <end position="91"/>
    </location>
</feature>
<evidence type="ECO:0000256" key="1">
    <source>
        <dbReference type="SAM" id="MobiDB-lite"/>
    </source>
</evidence>
<name>A0A6J7J706_9ZZZZ</name>
<feature type="compositionally biased region" description="Polar residues" evidence="1">
    <location>
        <begin position="80"/>
        <end position="91"/>
    </location>
</feature>
<organism evidence="2">
    <name type="scientific">freshwater metagenome</name>
    <dbReference type="NCBI Taxonomy" id="449393"/>
    <lineage>
        <taxon>unclassified sequences</taxon>
        <taxon>metagenomes</taxon>
        <taxon>ecological metagenomes</taxon>
    </lineage>
</organism>
<accession>A0A6J7J706</accession>
<dbReference type="EMBL" id="CAFBNE010000016">
    <property type="protein sequence ID" value="CAB4938899.1"/>
    <property type="molecule type" value="Genomic_DNA"/>
</dbReference>
<protein>
    <submittedName>
        <fullName evidence="2">Unannotated protein</fullName>
    </submittedName>
</protein>
<dbReference type="AlphaFoldDB" id="A0A6J7J706"/>
<proteinExistence type="predicted"/>
<sequence length="148" mass="16069">MGKTMRWPINRVSRISVHSVPLVDHRVTGGVLRECCDAKAIGHGTNSLLTVPEPRCAEIQWIGQKASADAGPGFEHGDRATTSVHGLSDSQPTDACANDDYIRLRHELLTSCSFIPMGTMPVAECEICNARQVLTEEPSPESTDWVGN</sequence>
<evidence type="ECO:0000313" key="2">
    <source>
        <dbReference type="EMBL" id="CAB4938899.1"/>
    </source>
</evidence>
<gene>
    <name evidence="2" type="ORF">UFOPK3772_00771</name>
</gene>
<reference evidence="2" key="1">
    <citation type="submission" date="2020-05" db="EMBL/GenBank/DDBJ databases">
        <authorList>
            <person name="Chiriac C."/>
            <person name="Salcher M."/>
            <person name="Ghai R."/>
            <person name="Kavagutti S V."/>
        </authorList>
    </citation>
    <scope>NUCLEOTIDE SEQUENCE</scope>
</reference>